<feature type="modified residue" description="4-aspartylphosphate" evidence="2">
    <location>
        <position position="52"/>
    </location>
</feature>
<dbReference type="PANTHER" id="PTHR48111:SF36">
    <property type="entry name" value="TRANSCRIPTIONAL REGULATORY PROTEIN CUTR"/>
    <property type="match status" value="1"/>
</dbReference>
<dbReference type="Pfam" id="PF00072">
    <property type="entry name" value="Response_reg"/>
    <property type="match status" value="1"/>
</dbReference>
<feature type="DNA-binding region" description="OmpR/PhoB-type" evidence="3">
    <location>
        <begin position="125"/>
        <end position="223"/>
    </location>
</feature>
<dbReference type="SUPFAM" id="SSF52172">
    <property type="entry name" value="CheY-like"/>
    <property type="match status" value="1"/>
</dbReference>
<dbReference type="EMBL" id="JAQQFM010000006">
    <property type="protein sequence ID" value="MFL9925415.1"/>
    <property type="molecule type" value="Genomic_DNA"/>
</dbReference>
<dbReference type="RefSeq" id="WP_408158608.1">
    <property type="nucleotide sequence ID" value="NZ_JAQQFM010000006.1"/>
</dbReference>
<keyword evidence="2" id="KW-0597">Phosphoprotein</keyword>
<keyword evidence="1 3" id="KW-0238">DNA-binding</keyword>
<evidence type="ECO:0000256" key="1">
    <source>
        <dbReference type="ARBA" id="ARBA00023125"/>
    </source>
</evidence>
<dbReference type="SMART" id="SM00448">
    <property type="entry name" value="REC"/>
    <property type="match status" value="1"/>
</dbReference>
<comment type="caution">
    <text evidence="6">The sequence shown here is derived from an EMBL/GenBank/DDBJ whole genome shotgun (WGS) entry which is preliminary data.</text>
</comment>
<dbReference type="InterPro" id="IPR036388">
    <property type="entry name" value="WH-like_DNA-bd_sf"/>
</dbReference>
<dbReference type="PANTHER" id="PTHR48111">
    <property type="entry name" value="REGULATOR OF RPOS"/>
    <property type="match status" value="1"/>
</dbReference>
<evidence type="ECO:0000313" key="6">
    <source>
        <dbReference type="EMBL" id="MFL9925415.1"/>
    </source>
</evidence>
<reference evidence="6 7" key="1">
    <citation type="journal article" date="2024" name="Chem. Sci.">
        <title>Discovery of megapolipeptins by genome mining of a Burkholderiales bacteria collection.</title>
        <authorList>
            <person name="Paulo B.S."/>
            <person name="Recchia M.J.J."/>
            <person name="Lee S."/>
            <person name="Fergusson C.H."/>
            <person name="Romanowski S.B."/>
            <person name="Hernandez A."/>
            <person name="Krull N."/>
            <person name="Liu D.Y."/>
            <person name="Cavanagh H."/>
            <person name="Bos A."/>
            <person name="Gray C.A."/>
            <person name="Murphy B.T."/>
            <person name="Linington R.G."/>
            <person name="Eustaquio A.S."/>
        </authorList>
    </citation>
    <scope>NUCLEOTIDE SEQUENCE [LARGE SCALE GENOMIC DNA]</scope>
    <source>
        <strain evidence="6 7">RL21-008-BIB-A</strain>
    </source>
</reference>
<accession>A0ABW9AC02</accession>
<proteinExistence type="predicted"/>
<dbReference type="InterPro" id="IPR039420">
    <property type="entry name" value="WalR-like"/>
</dbReference>
<feature type="domain" description="OmpR/PhoB-type" evidence="5">
    <location>
        <begin position="125"/>
        <end position="223"/>
    </location>
</feature>
<dbReference type="InterPro" id="IPR001789">
    <property type="entry name" value="Sig_transdc_resp-reg_receiver"/>
</dbReference>
<keyword evidence="7" id="KW-1185">Reference proteome</keyword>
<sequence length="233" mass="25182">MNRIALLEDHERMAALISKALAGAGIETDAYASIAQARQGLAQLSYPVLVIDRNLPDGDGLDFLKQLRARGDFTPSLMLTALDALHDRVAGLEAGADDYLPKPFSMEELIARVRALMRRPAQQRSLAPQFGDLRIDPEAGRMHSGAESISLAPAEMQLMLSLVRAAGKTVRRTALEAAAWGLTEPVTPNALDVALHRLRRKLNGIDSTLQLVNIRGHGYALQDEGAPPPLTPA</sequence>
<dbReference type="CDD" id="cd00383">
    <property type="entry name" value="trans_reg_C"/>
    <property type="match status" value="1"/>
</dbReference>
<dbReference type="InterPro" id="IPR011006">
    <property type="entry name" value="CheY-like_superfamily"/>
</dbReference>
<dbReference type="Gene3D" id="1.10.10.10">
    <property type="entry name" value="Winged helix-like DNA-binding domain superfamily/Winged helix DNA-binding domain"/>
    <property type="match status" value="1"/>
</dbReference>
<evidence type="ECO:0000256" key="3">
    <source>
        <dbReference type="PROSITE-ProRule" id="PRU01091"/>
    </source>
</evidence>
<feature type="domain" description="Response regulatory" evidence="4">
    <location>
        <begin position="3"/>
        <end position="117"/>
    </location>
</feature>
<dbReference type="Gene3D" id="6.10.250.690">
    <property type="match status" value="1"/>
</dbReference>
<evidence type="ECO:0000259" key="4">
    <source>
        <dbReference type="PROSITE" id="PS50110"/>
    </source>
</evidence>
<dbReference type="Pfam" id="PF00486">
    <property type="entry name" value="Trans_reg_C"/>
    <property type="match status" value="1"/>
</dbReference>
<dbReference type="InterPro" id="IPR016032">
    <property type="entry name" value="Sig_transdc_resp-reg_C-effctor"/>
</dbReference>
<evidence type="ECO:0000313" key="7">
    <source>
        <dbReference type="Proteomes" id="UP001629246"/>
    </source>
</evidence>
<dbReference type="InterPro" id="IPR001867">
    <property type="entry name" value="OmpR/PhoB-type_DNA-bd"/>
</dbReference>
<organism evidence="6 7">
    <name type="scientific">Herbaspirillum lusitanum</name>
    <dbReference type="NCBI Taxonomy" id="213312"/>
    <lineage>
        <taxon>Bacteria</taxon>
        <taxon>Pseudomonadati</taxon>
        <taxon>Pseudomonadota</taxon>
        <taxon>Betaproteobacteria</taxon>
        <taxon>Burkholderiales</taxon>
        <taxon>Oxalobacteraceae</taxon>
        <taxon>Herbaspirillum</taxon>
    </lineage>
</organism>
<protein>
    <submittedName>
        <fullName evidence="6">Response regulator transcription factor</fullName>
    </submittedName>
</protein>
<dbReference type="PROSITE" id="PS51755">
    <property type="entry name" value="OMPR_PHOB"/>
    <property type="match status" value="1"/>
</dbReference>
<dbReference type="Proteomes" id="UP001629246">
    <property type="component" value="Unassembled WGS sequence"/>
</dbReference>
<gene>
    <name evidence="6" type="ORF">PQR62_14145</name>
</gene>
<name>A0ABW9AC02_9BURK</name>
<evidence type="ECO:0000256" key="2">
    <source>
        <dbReference type="PROSITE-ProRule" id="PRU00169"/>
    </source>
</evidence>
<evidence type="ECO:0000259" key="5">
    <source>
        <dbReference type="PROSITE" id="PS51755"/>
    </source>
</evidence>
<dbReference type="Gene3D" id="3.40.50.2300">
    <property type="match status" value="1"/>
</dbReference>
<dbReference type="SMART" id="SM00862">
    <property type="entry name" value="Trans_reg_C"/>
    <property type="match status" value="1"/>
</dbReference>
<dbReference type="PROSITE" id="PS50110">
    <property type="entry name" value="RESPONSE_REGULATORY"/>
    <property type="match status" value="1"/>
</dbReference>
<dbReference type="SUPFAM" id="SSF46894">
    <property type="entry name" value="C-terminal effector domain of the bipartite response regulators"/>
    <property type="match status" value="1"/>
</dbReference>